<organism evidence="1 2">
    <name type="scientific">Flavobacterium psychrophilum</name>
    <dbReference type="NCBI Taxonomy" id="96345"/>
    <lineage>
        <taxon>Bacteria</taxon>
        <taxon>Pseudomonadati</taxon>
        <taxon>Bacteroidota</taxon>
        <taxon>Flavobacteriia</taxon>
        <taxon>Flavobacteriales</taxon>
        <taxon>Flavobacteriaceae</taxon>
        <taxon>Flavobacterium</taxon>
    </lineage>
</organism>
<dbReference type="AlphaFoldDB" id="A0A7U2S0V6"/>
<dbReference type="OMA" id="LNENQIW"/>
<reference evidence="1 2" key="1">
    <citation type="submission" date="2020-07" db="EMBL/GenBank/DDBJ databases">
        <title>Genomic characterization of Flavobacterium psychrophilum strains.</title>
        <authorList>
            <person name="Castillo D."/>
            <person name="Jorgensen J."/>
            <person name="Middelboe M."/>
        </authorList>
    </citation>
    <scope>NUCLEOTIDE SEQUENCE [LARGE SCALE GENOMIC DNA]</scope>
    <source>
        <strain evidence="1 2">FPS-R7</strain>
    </source>
</reference>
<dbReference type="KEGG" id="fpq:IB65_07995"/>
<sequence length="203" mass="23035">MKKIALLALFVFCGNVYSQKKKAPAKTPPVVIAKGNNYSAELAKNKFYLVVNNTVSKDTLSLKIYPDKTTPTDCKITAFTTKGVPMYLVSWTEKLITETKLKTEDNLITESQIWNPATKNLLVGNTQTVTKIKEIIFLDKLKTASETQEKIRRSGYEFTFLGGEEFSLSDKYSNTKYSYNPTSMKYEIFRPKVAESAPKKKRK</sequence>
<dbReference type="GeneID" id="66552202"/>
<evidence type="ECO:0000313" key="2">
    <source>
        <dbReference type="Proteomes" id="UP000596329"/>
    </source>
</evidence>
<dbReference type="RefSeq" id="WP_011963723.1">
    <property type="nucleotide sequence ID" value="NZ_BJSV01000013.1"/>
</dbReference>
<dbReference type="KEGG" id="fpv:IA03_07775"/>
<evidence type="ECO:0000313" key="1">
    <source>
        <dbReference type="EMBL" id="QRE02831.1"/>
    </source>
</evidence>
<name>A0A7U2S0V6_FLAPS</name>
<gene>
    <name evidence="1" type="ORF">H0H26_07835</name>
</gene>
<dbReference type="KEGG" id="fpw:IA04_07710"/>
<dbReference type="EMBL" id="CP059075">
    <property type="protein sequence ID" value="QRE02831.1"/>
    <property type="molecule type" value="Genomic_DNA"/>
</dbReference>
<dbReference type="KEGG" id="fpk:IA06_07715"/>
<accession>A0A7U2S0V6</accession>
<dbReference type="Proteomes" id="UP000596329">
    <property type="component" value="Chromosome"/>
</dbReference>
<protein>
    <submittedName>
        <fullName evidence="1">Uncharacterized protein</fullName>
    </submittedName>
</protein>
<proteinExistence type="predicted"/>